<feature type="region of interest" description="Disordered" evidence="8">
    <location>
        <begin position="145"/>
        <end position="164"/>
    </location>
</feature>
<proteinExistence type="inferred from homology"/>
<evidence type="ECO:0000256" key="2">
    <source>
        <dbReference type="ARBA" id="ARBA00022448"/>
    </source>
</evidence>
<evidence type="ECO:0000313" key="12">
    <source>
        <dbReference type="Proteomes" id="UP000249524"/>
    </source>
</evidence>
<gene>
    <name evidence="11" type="ORF">DJ019_04720</name>
</gene>
<feature type="compositionally biased region" description="Low complexity" evidence="8">
    <location>
        <begin position="1"/>
        <end position="17"/>
    </location>
</feature>
<feature type="region of interest" description="Disordered" evidence="8">
    <location>
        <begin position="187"/>
        <end position="207"/>
    </location>
</feature>
<dbReference type="InterPro" id="IPR012910">
    <property type="entry name" value="Plug_dom"/>
</dbReference>
<dbReference type="InterPro" id="IPR036942">
    <property type="entry name" value="Beta-barrel_TonB_sf"/>
</dbReference>
<feature type="compositionally biased region" description="Polar residues" evidence="8">
    <location>
        <begin position="150"/>
        <end position="160"/>
    </location>
</feature>
<feature type="domain" description="Outer membrane protein beta-barrel" evidence="10">
    <location>
        <begin position="289"/>
        <end position="685"/>
    </location>
</feature>
<feature type="region of interest" description="Disordered" evidence="8">
    <location>
        <begin position="460"/>
        <end position="490"/>
    </location>
</feature>
<evidence type="ECO:0000256" key="6">
    <source>
        <dbReference type="ARBA" id="ARBA00023237"/>
    </source>
</evidence>
<dbReference type="PANTHER" id="PTHR40980:SF4">
    <property type="entry name" value="TONB-DEPENDENT RECEPTOR-LIKE BETA-BARREL DOMAIN-CONTAINING PROTEIN"/>
    <property type="match status" value="1"/>
</dbReference>
<keyword evidence="2 7" id="KW-0813">Transport</keyword>
<dbReference type="PANTHER" id="PTHR40980">
    <property type="entry name" value="PLUG DOMAIN-CONTAINING PROTEIN"/>
    <property type="match status" value="1"/>
</dbReference>
<feature type="domain" description="TonB-dependent receptor plug" evidence="9">
    <location>
        <begin position="39"/>
        <end position="128"/>
    </location>
</feature>
<keyword evidence="6 7" id="KW-0998">Cell outer membrane</keyword>
<dbReference type="Pfam" id="PF14905">
    <property type="entry name" value="OMP_b-brl_3"/>
    <property type="match status" value="1"/>
</dbReference>
<keyword evidence="4 7" id="KW-0812">Transmembrane</keyword>
<evidence type="ECO:0000313" key="11">
    <source>
        <dbReference type="EMBL" id="RAK67862.1"/>
    </source>
</evidence>
<dbReference type="InterPro" id="IPR037066">
    <property type="entry name" value="Plug_dom_sf"/>
</dbReference>
<dbReference type="PROSITE" id="PS52016">
    <property type="entry name" value="TONB_DEPENDENT_REC_3"/>
    <property type="match status" value="1"/>
</dbReference>
<evidence type="ECO:0000256" key="8">
    <source>
        <dbReference type="SAM" id="MobiDB-lite"/>
    </source>
</evidence>
<dbReference type="Gene3D" id="2.170.130.10">
    <property type="entry name" value="TonB-dependent receptor, plug domain"/>
    <property type="match status" value="1"/>
</dbReference>
<dbReference type="EMBL" id="QFYS01000002">
    <property type="protein sequence ID" value="RAK67862.1"/>
    <property type="molecule type" value="Genomic_DNA"/>
</dbReference>
<keyword evidence="11" id="KW-0675">Receptor</keyword>
<dbReference type="InterPro" id="IPR041700">
    <property type="entry name" value="OMP_b-brl_3"/>
</dbReference>
<feature type="region of interest" description="Disordered" evidence="8">
    <location>
        <begin position="1"/>
        <end position="36"/>
    </location>
</feature>
<dbReference type="Proteomes" id="UP000249524">
    <property type="component" value="Unassembled WGS sequence"/>
</dbReference>
<comment type="subcellular location">
    <subcellularLocation>
        <location evidence="1 7">Cell outer membrane</location>
        <topology evidence="1 7">Multi-pass membrane protein</topology>
    </subcellularLocation>
</comment>
<evidence type="ECO:0000256" key="3">
    <source>
        <dbReference type="ARBA" id="ARBA00022452"/>
    </source>
</evidence>
<dbReference type="InterPro" id="IPR039426">
    <property type="entry name" value="TonB-dep_rcpt-like"/>
</dbReference>
<protein>
    <submittedName>
        <fullName evidence="11">TonB-dependent receptor</fullName>
    </submittedName>
</protein>
<sequence length="707" mass="77187">MAQPSAAPAAKGQAAPPTVGEVRIEGAPPPVRTSIDRQSYSVANDLQTSAGSISDALRNVPSLEVDVQGNVALRGDTNVTILIDGKPSGMFQGDTRAQALQNLPADQIDRVEVITNPSAAFDPNGSGGIINLVTKKTRKAGANGSVRANVGSQGRQNGGVSASYRDGKLTLSGDASLRHDSIKQTYTREREATDPAGGTIRSLQQGTGRGRVNVQNLRGGLDYDITDDDRVSLELRYTNVDFADRSFEAFDQVSGAGIVTRGYDRLGSASQERPTLAGTLRYRHVFGDDHQLDIDLGRERNRTAFERDSAYVDRIPAGPGFYEAQDQVNLFWKTTAKVEYTRPMGEGHKLKLGYSLDADDNDYDTLGVRGPNEATATPNAQLSNSYRFDQQVHALYGTYERPFGKLTALAGLRLEAVTIDINSVTQAITARNDDVSVYPSLHLNYELTEAQKLTASYSRRIQRPQPTDYNPFRRYQDQQNFSSGNPDLKPQQTDSFELGYQYRKNGAIYQATFYYRDIRDAVNNVTRDIGDGVFLVTQANIGESRSAGAEVVANGKLFPQLSYNISGNVGWTQIDAAGLGFGSRQRDAFTASGRANLSWQVTDRDFLQVNGFLNGKRLTPQGYVQPQGALNLGYRRKVSDQLSFLVTAQDLLGTLEFKRIIDTPAFRDVEHYKARHRGVFVGFTYTFGGGKARDPGFDFGGGGGPPG</sequence>
<dbReference type="OrthoDB" id="910296at2"/>
<evidence type="ECO:0000256" key="5">
    <source>
        <dbReference type="ARBA" id="ARBA00023136"/>
    </source>
</evidence>
<keyword evidence="3 7" id="KW-1134">Transmembrane beta strand</keyword>
<reference evidence="11 12" key="1">
    <citation type="submission" date="2018-05" db="EMBL/GenBank/DDBJ databases">
        <authorList>
            <person name="Lanie J.A."/>
            <person name="Ng W.-L."/>
            <person name="Kazmierczak K.M."/>
            <person name="Andrzejewski T.M."/>
            <person name="Davidsen T.M."/>
            <person name="Wayne K.J."/>
            <person name="Tettelin H."/>
            <person name="Glass J.I."/>
            <person name="Rusch D."/>
            <person name="Podicherti R."/>
            <person name="Tsui H.-C.T."/>
            <person name="Winkler M.E."/>
        </authorList>
    </citation>
    <scope>NUCLEOTIDE SEQUENCE [LARGE SCALE GENOMIC DNA]</scope>
    <source>
        <strain evidence="11 12">BUT-10</strain>
    </source>
</reference>
<dbReference type="SUPFAM" id="SSF56935">
    <property type="entry name" value="Porins"/>
    <property type="match status" value="1"/>
</dbReference>
<keyword evidence="12" id="KW-1185">Reference proteome</keyword>
<keyword evidence="5 7" id="KW-0472">Membrane</keyword>
<comment type="caution">
    <text evidence="11">The sequence shown here is derived from an EMBL/GenBank/DDBJ whole genome shotgun (WGS) entry which is preliminary data.</text>
</comment>
<dbReference type="Gene3D" id="2.40.170.20">
    <property type="entry name" value="TonB-dependent receptor, beta-barrel domain"/>
    <property type="match status" value="1"/>
</dbReference>
<evidence type="ECO:0000256" key="1">
    <source>
        <dbReference type="ARBA" id="ARBA00004571"/>
    </source>
</evidence>
<comment type="similarity">
    <text evidence="7">Belongs to the TonB-dependent receptor family.</text>
</comment>
<evidence type="ECO:0000256" key="4">
    <source>
        <dbReference type="ARBA" id="ARBA00022692"/>
    </source>
</evidence>
<feature type="compositionally biased region" description="Polar residues" evidence="8">
    <location>
        <begin position="477"/>
        <end position="490"/>
    </location>
</feature>
<dbReference type="AlphaFoldDB" id="A0A328BK70"/>
<dbReference type="Pfam" id="PF07715">
    <property type="entry name" value="Plug"/>
    <property type="match status" value="1"/>
</dbReference>
<evidence type="ECO:0000256" key="7">
    <source>
        <dbReference type="PROSITE-ProRule" id="PRU01360"/>
    </source>
</evidence>
<organism evidence="11 12">
    <name type="scientific">Phenylobacterium kunshanense</name>
    <dbReference type="NCBI Taxonomy" id="1445034"/>
    <lineage>
        <taxon>Bacteria</taxon>
        <taxon>Pseudomonadati</taxon>
        <taxon>Pseudomonadota</taxon>
        <taxon>Alphaproteobacteria</taxon>
        <taxon>Caulobacterales</taxon>
        <taxon>Caulobacteraceae</taxon>
        <taxon>Phenylobacterium</taxon>
    </lineage>
</organism>
<accession>A0A328BK70</accession>
<name>A0A328BK70_9CAUL</name>
<evidence type="ECO:0000259" key="10">
    <source>
        <dbReference type="Pfam" id="PF14905"/>
    </source>
</evidence>
<dbReference type="GO" id="GO:0009279">
    <property type="term" value="C:cell outer membrane"/>
    <property type="evidence" value="ECO:0007669"/>
    <property type="project" value="UniProtKB-SubCell"/>
</dbReference>
<evidence type="ECO:0000259" key="9">
    <source>
        <dbReference type="Pfam" id="PF07715"/>
    </source>
</evidence>